<evidence type="ECO:0000256" key="1">
    <source>
        <dbReference type="ARBA" id="ARBA00023125"/>
    </source>
</evidence>
<proteinExistence type="predicted"/>
<keyword evidence="1" id="KW-0238">DNA-binding</keyword>
<name>Q2LEN1_9ACTN</name>
<protein>
    <recommendedName>
        <fullName evidence="3">Lsr2 DNA-binding domain-containing protein</fullName>
    </recommendedName>
</protein>
<keyword evidence="4" id="KW-0614">Plasmid</keyword>
<dbReference type="Pfam" id="PF23359">
    <property type="entry name" value="Lsr2_DNA-bd"/>
    <property type="match status" value="1"/>
</dbReference>
<gene>
    <name evidence="4" type="ORF">pFRL1.46</name>
</gene>
<sequence length="272" mass="28265">MFTELTVSARAGALAVNPSPAPELAAAARTVARNARDTTDLALLLDVLGLPATTHPLPETGEPATMTTTTGTLSAHQSVALSMHADGASEQAIRETTGLSEAELSDLIADKVLELPRADASVTPVIDVPVIPLSGSDSLQQLIEWAAAHPAASVRKSAARITAALTELSARRDSEAAQREAEARVAEAREALEKAEQELRAVKSGTRSPAAVAAPTPIRTGTSGAYSREELAAIRNWARANGHQVADRGLPSKTVLDKYAAAHPTAPSRKAS</sequence>
<dbReference type="InterPro" id="IPR036625">
    <property type="entry name" value="E3-bd_dom_sf"/>
</dbReference>
<dbReference type="GO" id="GO:0003677">
    <property type="term" value="F:DNA binding"/>
    <property type="evidence" value="ECO:0007669"/>
    <property type="project" value="UniProtKB-KW"/>
</dbReference>
<evidence type="ECO:0000256" key="2">
    <source>
        <dbReference type="SAM" id="MobiDB-lite"/>
    </source>
</evidence>
<dbReference type="InterPro" id="IPR055370">
    <property type="entry name" value="Lsr2_DNA-bd"/>
</dbReference>
<dbReference type="AlphaFoldDB" id="Q2LEN1"/>
<dbReference type="Gene3D" id="4.10.320.10">
    <property type="entry name" value="E3-binding domain"/>
    <property type="match status" value="1"/>
</dbReference>
<evidence type="ECO:0000313" key="4">
    <source>
        <dbReference type="EMBL" id="ABC67434.1"/>
    </source>
</evidence>
<geneLocation type="plasmid" evidence="4">
    <name>pFRL1</name>
</geneLocation>
<organism evidence="4">
    <name type="scientific">Streptomyces sp. FR1</name>
    <dbReference type="NCBI Taxonomy" id="349971"/>
    <lineage>
        <taxon>Bacteria</taxon>
        <taxon>Bacillati</taxon>
        <taxon>Actinomycetota</taxon>
        <taxon>Actinomycetes</taxon>
        <taxon>Kitasatosporales</taxon>
        <taxon>Streptomycetaceae</taxon>
        <taxon>Streptomyces</taxon>
    </lineage>
</organism>
<evidence type="ECO:0000259" key="3">
    <source>
        <dbReference type="Pfam" id="PF23359"/>
    </source>
</evidence>
<dbReference type="GO" id="GO:0016746">
    <property type="term" value="F:acyltransferase activity"/>
    <property type="evidence" value="ECO:0007669"/>
    <property type="project" value="InterPro"/>
</dbReference>
<accession>Q2LEN1</accession>
<feature type="region of interest" description="Disordered" evidence="2">
    <location>
        <begin position="199"/>
        <end position="225"/>
    </location>
</feature>
<dbReference type="EMBL" id="DQ322651">
    <property type="protein sequence ID" value="ABC67434.1"/>
    <property type="molecule type" value="Genomic_DNA"/>
</dbReference>
<reference evidence="4" key="1">
    <citation type="journal article" date="2006" name="Appl. Environ. Microbiol.">
        <title>Diversity of telomere palindromic sequences and replication genes among Streptomyces linear plasmids.</title>
        <authorList>
            <person name="Zhang R."/>
            <person name="Yang Y."/>
            <person name="Fang P."/>
            <person name="Jiang C."/>
            <person name="Xu L."/>
            <person name="Zhu Y."/>
            <person name="Shen M."/>
            <person name="Xia H."/>
            <person name="Zhao J."/>
            <person name="Chen T."/>
            <person name="Qin Z."/>
        </authorList>
    </citation>
    <scope>NUCLEOTIDE SEQUENCE</scope>
    <source>
        <strain evidence="4">FR1</strain>
        <plasmid evidence="4">pFRL1</plasmid>
    </source>
</reference>
<dbReference type="RefSeq" id="WP_012477075.1">
    <property type="nucleotide sequence ID" value="NC_010851.1"/>
</dbReference>
<feature type="domain" description="Lsr2 DNA-binding" evidence="3">
    <location>
        <begin position="227"/>
        <end position="262"/>
    </location>
</feature>